<accession>A0A8S5LL40</accession>
<evidence type="ECO:0000313" key="1">
    <source>
        <dbReference type="EMBL" id="DAD70820.1"/>
    </source>
</evidence>
<dbReference type="EMBL" id="BK015870">
    <property type="protein sequence ID" value="DAD70820.1"/>
    <property type="molecule type" value="Genomic_DNA"/>
</dbReference>
<protein>
    <submittedName>
        <fullName evidence="1">Uncharacterized protein</fullName>
    </submittedName>
</protein>
<reference evidence="1" key="1">
    <citation type="journal article" date="2021" name="Proc. Natl. Acad. Sci. U.S.A.">
        <title>A Catalog of Tens of Thousands of Viruses from Human Metagenomes Reveals Hidden Associations with Chronic Diseases.</title>
        <authorList>
            <person name="Tisza M.J."/>
            <person name="Buck C.B."/>
        </authorList>
    </citation>
    <scope>NUCLEOTIDE SEQUENCE</scope>
    <source>
        <strain evidence="1">CtKcB20</strain>
    </source>
</reference>
<name>A0A8S5LL40_9CAUD</name>
<sequence length="104" mass="12207">MTFDEFIKQNFVLQVRHKVDVAWCVSNVKLHDGLITFDMNIFRYIYDTDPRLAGQVGAIRVTIEYDPDRFTIDEETGRAIIDTEDDLAWLKQTELVDVKILRKN</sequence>
<proteinExistence type="predicted"/>
<organism evidence="1">
    <name type="scientific">Siphoviridae sp. ctKcB20</name>
    <dbReference type="NCBI Taxonomy" id="2827568"/>
    <lineage>
        <taxon>Viruses</taxon>
        <taxon>Duplodnaviria</taxon>
        <taxon>Heunggongvirae</taxon>
        <taxon>Uroviricota</taxon>
        <taxon>Caudoviricetes</taxon>
    </lineage>
</organism>